<feature type="binding site" evidence="7 10">
    <location>
        <position position="88"/>
    </location>
    <ligand>
        <name>Mg(2+)</name>
        <dbReference type="ChEBI" id="CHEBI:18420"/>
    </ligand>
</feature>
<dbReference type="FunFam" id="3.20.20.60:FF:000003">
    <property type="entry name" value="3-methyl-2-oxobutanoate hydroxymethyltransferase"/>
    <property type="match status" value="1"/>
</dbReference>
<evidence type="ECO:0000256" key="6">
    <source>
        <dbReference type="ARBA" id="ARBA00056497"/>
    </source>
</evidence>
<evidence type="ECO:0000313" key="12">
    <source>
        <dbReference type="Proteomes" id="UP000632498"/>
    </source>
</evidence>
<evidence type="ECO:0000256" key="3">
    <source>
        <dbReference type="ARBA" id="ARBA00011424"/>
    </source>
</evidence>
<reference evidence="11" key="1">
    <citation type="journal article" date="2014" name="Int. J. Syst. Evol. Microbiol.">
        <title>Complete genome sequence of Corynebacterium casei LMG S-19264T (=DSM 44701T), isolated from a smear-ripened cheese.</title>
        <authorList>
            <consortium name="US DOE Joint Genome Institute (JGI-PGF)"/>
            <person name="Walter F."/>
            <person name="Albersmeier A."/>
            <person name="Kalinowski J."/>
            <person name="Ruckert C."/>
        </authorList>
    </citation>
    <scope>NUCLEOTIDE SEQUENCE</scope>
    <source>
        <strain evidence="11">CGMCC 1.15254</strain>
    </source>
</reference>
<organism evidence="11 12">
    <name type="scientific">Terasakiella brassicae</name>
    <dbReference type="NCBI Taxonomy" id="1634917"/>
    <lineage>
        <taxon>Bacteria</taxon>
        <taxon>Pseudomonadati</taxon>
        <taxon>Pseudomonadota</taxon>
        <taxon>Alphaproteobacteria</taxon>
        <taxon>Rhodospirillales</taxon>
        <taxon>Terasakiellaceae</taxon>
        <taxon>Terasakiella</taxon>
    </lineage>
</organism>
<dbReference type="HAMAP" id="MF_00156">
    <property type="entry name" value="PanB"/>
    <property type="match status" value="1"/>
</dbReference>
<accession>A0A917C5H8</accession>
<dbReference type="Gene3D" id="3.20.20.60">
    <property type="entry name" value="Phosphoenolpyruvate-binding domains"/>
    <property type="match status" value="1"/>
</dbReference>
<evidence type="ECO:0000256" key="10">
    <source>
        <dbReference type="PIRSR" id="PIRSR000388-3"/>
    </source>
</evidence>
<gene>
    <name evidence="7 11" type="primary">panB</name>
    <name evidence="11" type="ORF">GCM10011332_28490</name>
</gene>
<dbReference type="EC" id="2.1.2.11" evidence="7"/>
<dbReference type="GO" id="GO:0000287">
    <property type="term" value="F:magnesium ion binding"/>
    <property type="evidence" value="ECO:0007669"/>
    <property type="project" value="TreeGrafter"/>
</dbReference>
<feature type="binding site" evidence="7 9">
    <location>
        <position position="118"/>
    </location>
    <ligand>
        <name>3-methyl-2-oxobutanoate</name>
        <dbReference type="ChEBI" id="CHEBI:11851"/>
    </ligand>
</feature>
<name>A0A917C5H8_9PROT</name>
<comment type="subunit">
    <text evidence="3 7">Homodecamer; pentamer of dimers.</text>
</comment>
<evidence type="ECO:0000313" key="11">
    <source>
        <dbReference type="EMBL" id="GGF72824.1"/>
    </source>
</evidence>
<evidence type="ECO:0000256" key="1">
    <source>
        <dbReference type="ARBA" id="ARBA00005033"/>
    </source>
</evidence>
<dbReference type="AlphaFoldDB" id="A0A917C5H8"/>
<dbReference type="GO" id="GO:0005737">
    <property type="term" value="C:cytoplasm"/>
    <property type="evidence" value="ECO:0007669"/>
    <property type="project" value="UniProtKB-SubCell"/>
</dbReference>
<proteinExistence type="inferred from homology"/>
<evidence type="ECO:0000256" key="8">
    <source>
        <dbReference type="PIRSR" id="PIRSR000388-1"/>
    </source>
</evidence>
<dbReference type="GO" id="GO:0015940">
    <property type="term" value="P:pantothenate biosynthetic process"/>
    <property type="evidence" value="ECO:0007669"/>
    <property type="project" value="UniProtKB-UniRule"/>
</dbReference>
<evidence type="ECO:0000256" key="2">
    <source>
        <dbReference type="ARBA" id="ARBA00008676"/>
    </source>
</evidence>
<dbReference type="GO" id="GO:0003864">
    <property type="term" value="F:3-methyl-2-oxobutanoate hydroxymethyltransferase activity"/>
    <property type="evidence" value="ECO:0007669"/>
    <property type="project" value="UniProtKB-UniRule"/>
</dbReference>
<keyword evidence="12" id="KW-1185">Reference proteome</keyword>
<dbReference type="EMBL" id="BMHV01000026">
    <property type="protein sequence ID" value="GGF72824.1"/>
    <property type="molecule type" value="Genomic_DNA"/>
</dbReference>
<dbReference type="InterPro" id="IPR015813">
    <property type="entry name" value="Pyrv/PenolPyrv_kinase-like_dom"/>
</dbReference>
<dbReference type="NCBIfam" id="NF001452">
    <property type="entry name" value="PRK00311.1"/>
    <property type="match status" value="1"/>
</dbReference>
<keyword evidence="7 10" id="KW-0479">Metal-binding</keyword>
<feature type="binding site" evidence="7 9">
    <location>
        <position position="88"/>
    </location>
    <ligand>
        <name>3-methyl-2-oxobutanoate</name>
        <dbReference type="ChEBI" id="CHEBI:11851"/>
    </ligand>
</feature>
<dbReference type="InterPro" id="IPR040442">
    <property type="entry name" value="Pyrv_kinase-like_dom_sf"/>
</dbReference>
<evidence type="ECO:0000256" key="7">
    <source>
        <dbReference type="HAMAP-Rule" id="MF_00156"/>
    </source>
</evidence>
<dbReference type="InterPro" id="IPR003700">
    <property type="entry name" value="Pantoate_hydroxy_MeTrfase"/>
</dbReference>
<feature type="binding site" evidence="7 10">
    <location>
        <position position="120"/>
    </location>
    <ligand>
        <name>Mg(2+)</name>
        <dbReference type="ChEBI" id="CHEBI:18420"/>
    </ligand>
</feature>
<comment type="catalytic activity">
    <reaction evidence="7">
        <text>(6R)-5,10-methylene-5,6,7,8-tetrahydrofolate + 3-methyl-2-oxobutanoate + H2O = 2-dehydropantoate + (6S)-5,6,7,8-tetrahydrofolate</text>
        <dbReference type="Rhea" id="RHEA:11824"/>
        <dbReference type="ChEBI" id="CHEBI:11561"/>
        <dbReference type="ChEBI" id="CHEBI:11851"/>
        <dbReference type="ChEBI" id="CHEBI:15377"/>
        <dbReference type="ChEBI" id="CHEBI:15636"/>
        <dbReference type="ChEBI" id="CHEBI:57453"/>
        <dbReference type="EC" id="2.1.2.11"/>
    </reaction>
</comment>
<dbReference type="Proteomes" id="UP000632498">
    <property type="component" value="Unassembled WGS sequence"/>
</dbReference>
<dbReference type="PANTHER" id="PTHR20881:SF0">
    <property type="entry name" value="3-METHYL-2-OXOBUTANOATE HYDROXYMETHYLTRANSFERASE"/>
    <property type="match status" value="1"/>
</dbReference>
<dbReference type="SUPFAM" id="SSF51621">
    <property type="entry name" value="Phosphoenolpyruvate/pyruvate domain"/>
    <property type="match status" value="1"/>
</dbReference>
<feature type="binding site" evidence="7 10">
    <location>
        <position position="49"/>
    </location>
    <ligand>
        <name>Mg(2+)</name>
        <dbReference type="ChEBI" id="CHEBI:18420"/>
    </ligand>
</feature>
<sequence length="289" mass="30990">MSKATNTKRITLTDLAARKGADPIVCLTAYTTSISRLIDDHVDLILVGDSLGMVLYGMDSTLGVTVEMMIAHGKGVMRGSEKACVIVDMPFGSYEESPQMAFRNCSRVMAETRCSGVKLEGGVEMAETISFLVARGIPVVAHIGLTPQSVHAFGGFKSQGWSEEVAERIVADAKAVAKAGASCVVVEGVVEPLGVRITNEIDVPTIGIGASPQCDGQILVTEDLIGLFAEFKPKFVKRYAQMDEMITQAVSEYGAEVRTRVFPAPEHCFGYKGNMGHNNPPAAEKKEDK</sequence>
<protein>
    <recommendedName>
        <fullName evidence="7">3-methyl-2-oxobutanoate hydroxymethyltransferase</fullName>
        <ecNumber evidence="7">2.1.2.11</ecNumber>
    </recommendedName>
    <alternativeName>
        <fullName evidence="7">Ketopantoate hydroxymethyltransferase</fullName>
        <shortName evidence="7">KPHMT</shortName>
    </alternativeName>
</protein>
<keyword evidence="7" id="KW-0963">Cytoplasm</keyword>
<dbReference type="PIRSF" id="PIRSF000388">
    <property type="entry name" value="Pantoate_hydroxy_MeTrfase"/>
    <property type="match status" value="1"/>
</dbReference>
<dbReference type="PANTHER" id="PTHR20881">
    <property type="entry name" value="3-METHYL-2-OXOBUTANOATE HYDROXYMETHYLTRANSFERASE"/>
    <property type="match status" value="1"/>
</dbReference>
<keyword evidence="5 7" id="KW-0808">Transferase</keyword>
<feature type="active site" description="Proton acceptor" evidence="7 8">
    <location>
        <position position="187"/>
    </location>
</feature>
<keyword evidence="7 10" id="KW-0460">Magnesium</keyword>
<comment type="pathway">
    <text evidence="1 7">Cofactor biosynthesis; (R)-pantothenate biosynthesis; (R)-pantoate from 3-methyl-2-oxobutanoate: step 1/2.</text>
</comment>
<evidence type="ECO:0000256" key="5">
    <source>
        <dbReference type="ARBA" id="ARBA00022679"/>
    </source>
</evidence>
<dbReference type="RefSeq" id="WP_188666466.1">
    <property type="nucleotide sequence ID" value="NZ_BMHV01000026.1"/>
</dbReference>
<comment type="subcellular location">
    <subcellularLocation>
        <location evidence="7">Cytoplasm</location>
    </subcellularLocation>
</comment>
<dbReference type="NCBIfam" id="TIGR00222">
    <property type="entry name" value="panB"/>
    <property type="match status" value="1"/>
</dbReference>
<comment type="cofactor">
    <cofactor evidence="7 10">
        <name>Mg(2+)</name>
        <dbReference type="ChEBI" id="CHEBI:18420"/>
    </cofactor>
    <text evidence="7 10">Binds 1 Mg(2+) ion per subunit.</text>
</comment>
<dbReference type="Pfam" id="PF02548">
    <property type="entry name" value="Pantoate_transf"/>
    <property type="match status" value="1"/>
</dbReference>
<evidence type="ECO:0000256" key="4">
    <source>
        <dbReference type="ARBA" id="ARBA00022655"/>
    </source>
</evidence>
<evidence type="ECO:0000256" key="9">
    <source>
        <dbReference type="PIRSR" id="PIRSR000388-2"/>
    </source>
</evidence>
<dbReference type="CDD" id="cd06557">
    <property type="entry name" value="KPHMT-like"/>
    <property type="match status" value="1"/>
</dbReference>
<keyword evidence="4 7" id="KW-0566">Pantothenate biosynthesis</keyword>
<comment type="function">
    <text evidence="6 7">Catalyzes the reversible reaction in which hydroxymethyl group from 5,10-methylenetetrahydrofolate is transferred onto alpha-ketoisovalerate to form ketopantoate.</text>
</comment>
<reference evidence="11" key="2">
    <citation type="submission" date="2020-09" db="EMBL/GenBank/DDBJ databases">
        <authorList>
            <person name="Sun Q."/>
            <person name="Zhou Y."/>
        </authorList>
    </citation>
    <scope>NUCLEOTIDE SEQUENCE</scope>
    <source>
        <strain evidence="11">CGMCC 1.15254</strain>
    </source>
</reference>
<comment type="caution">
    <text evidence="11">The sequence shown here is derived from an EMBL/GenBank/DDBJ whole genome shotgun (WGS) entry which is preliminary data.</text>
</comment>
<feature type="binding site" evidence="7 9">
    <location>
        <begin position="49"/>
        <end position="50"/>
    </location>
    <ligand>
        <name>3-methyl-2-oxobutanoate</name>
        <dbReference type="ChEBI" id="CHEBI:11851"/>
    </ligand>
</feature>
<comment type="similarity">
    <text evidence="2 7">Belongs to the PanB family.</text>
</comment>